<dbReference type="AlphaFoldDB" id="A0A9N8ZHN2"/>
<feature type="domain" description="Trafficking protein particle complex subunit 13 middle" evidence="5">
    <location>
        <begin position="256"/>
        <end position="329"/>
    </location>
</feature>
<dbReference type="Pfam" id="PF23647">
    <property type="entry name" value="TRAPPC13_M"/>
    <property type="match status" value="2"/>
</dbReference>
<comment type="caution">
    <text evidence="6">The sequence shown here is derived from an EMBL/GenBank/DDBJ whole genome shotgun (WGS) entry which is preliminary data.</text>
</comment>
<dbReference type="Pfam" id="PF06159">
    <property type="entry name" value="TRAPPC13_N"/>
    <property type="match status" value="1"/>
</dbReference>
<dbReference type="InterPro" id="IPR055427">
    <property type="entry name" value="TRAPPC13_N"/>
</dbReference>
<dbReference type="OrthoDB" id="10250284at2759"/>
<feature type="domain" description="Trafficking protein particle complex subunit 13 N-terminal" evidence="3">
    <location>
        <begin position="62"/>
        <end position="161"/>
    </location>
</feature>
<evidence type="ECO:0000256" key="2">
    <source>
        <dbReference type="SAM" id="MobiDB-lite"/>
    </source>
</evidence>
<feature type="region of interest" description="Disordered" evidence="2">
    <location>
        <begin position="233"/>
        <end position="260"/>
    </location>
</feature>
<accession>A0A9N8ZHN2</accession>
<reference evidence="6" key="1">
    <citation type="submission" date="2021-06" db="EMBL/GenBank/DDBJ databases">
        <authorList>
            <person name="Kallberg Y."/>
            <person name="Tangrot J."/>
            <person name="Rosling A."/>
        </authorList>
    </citation>
    <scope>NUCLEOTIDE SEQUENCE</scope>
    <source>
        <strain evidence="6">MT106</strain>
    </source>
</reference>
<dbReference type="Pfam" id="PF23643">
    <property type="entry name" value="TRAPPC13_C"/>
    <property type="match status" value="1"/>
</dbReference>
<evidence type="ECO:0000313" key="6">
    <source>
        <dbReference type="EMBL" id="CAG8496147.1"/>
    </source>
</evidence>
<organism evidence="6 7">
    <name type="scientific">Ambispora gerdemannii</name>
    <dbReference type="NCBI Taxonomy" id="144530"/>
    <lineage>
        <taxon>Eukaryota</taxon>
        <taxon>Fungi</taxon>
        <taxon>Fungi incertae sedis</taxon>
        <taxon>Mucoromycota</taxon>
        <taxon>Glomeromycotina</taxon>
        <taxon>Glomeromycetes</taxon>
        <taxon>Archaeosporales</taxon>
        <taxon>Ambisporaceae</taxon>
        <taxon>Ambispora</taxon>
    </lineage>
</organism>
<dbReference type="InterPro" id="IPR055429">
    <property type="entry name" value="TRAPPC13_M"/>
</dbReference>
<keyword evidence="7" id="KW-1185">Reference proteome</keyword>
<sequence length="442" mass="50001">MEILEMLIFPSVFLLVESKIQPHICLPRKTWINHANHTFYHLRGSAILTEPTESEPGSAKDTFGNVYLGETFGSLVRVSNDSIFSTREISVKAEIHTNTQRFSLTDTTVETLPTLEPNKSTECVIQHEIKELGVHAFVCLVTYLTNEGEKRSIRRVYRFQVMNPLAVKTKVNNMADGKVFLEVQVQNVAEREMYLERMKFESGDVFGFKDLNYVVDNNGMEVMSVAEKQLESTRKEIDDINDKEDTQNSEKSLEESVKEEKKPENIFGVENYLNPQDIRQYLYMLIPKPGIEERLTRTTNALGKLDIVWRANSGETGRLQTSQLTRKPPILEEIELSVTTIPTSIILETPFTLGCRIRNRTTSMLKVVVTAVKNKMGSVLLSGPSAKNLGELAPDNVVDFQLEFVPLSPGLQRVGGLKISDVISGYTKEIDHFTDIFVLFSK</sequence>
<evidence type="ECO:0000259" key="5">
    <source>
        <dbReference type="Pfam" id="PF23647"/>
    </source>
</evidence>
<protein>
    <submittedName>
        <fullName evidence="6">5446_t:CDS:1</fullName>
    </submittedName>
</protein>
<feature type="domain" description="Trafficking protein particle complex subunit 13 C-terminal" evidence="4">
    <location>
        <begin position="342"/>
        <end position="438"/>
    </location>
</feature>
<evidence type="ECO:0000313" key="7">
    <source>
        <dbReference type="Proteomes" id="UP000789831"/>
    </source>
</evidence>
<evidence type="ECO:0000256" key="1">
    <source>
        <dbReference type="ARBA" id="ARBA00010785"/>
    </source>
</evidence>
<proteinExistence type="inferred from homology"/>
<gene>
    <name evidence="6" type="ORF">AGERDE_LOCUS4007</name>
</gene>
<dbReference type="EMBL" id="CAJVPL010000431">
    <property type="protein sequence ID" value="CAG8496147.1"/>
    <property type="molecule type" value="Genomic_DNA"/>
</dbReference>
<feature type="domain" description="Trafficking protein particle complex subunit 13 middle" evidence="5">
    <location>
        <begin position="165"/>
        <end position="245"/>
    </location>
</feature>
<comment type="similarity">
    <text evidence="1">Belongs to the TRAPPC13 family.</text>
</comment>
<evidence type="ECO:0000259" key="3">
    <source>
        <dbReference type="Pfam" id="PF06159"/>
    </source>
</evidence>
<dbReference type="GO" id="GO:1990072">
    <property type="term" value="C:TRAPPIII protein complex"/>
    <property type="evidence" value="ECO:0007669"/>
    <property type="project" value="TreeGrafter"/>
</dbReference>
<dbReference type="InterPro" id="IPR055428">
    <property type="entry name" value="TRAPPC13_C"/>
</dbReference>
<dbReference type="PANTHER" id="PTHR13134:SF3">
    <property type="entry name" value="TRAFFICKING PROTEIN PARTICLE COMPLEX SUBUNIT 13"/>
    <property type="match status" value="1"/>
</dbReference>
<dbReference type="PANTHER" id="PTHR13134">
    <property type="entry name" value="TRAFFICKING PROTEIN PARTICLE COMPLEX SUBUNIT 13"/>
    <property type="match status" value="1"/>
</dbReference>
<dbReference type="Proteomes" id="UP000789831">
    <property type="component" value="Unassembled WGS sequence"/>
</dbReference>
<evidence type="ECO:0000259" key="4">
    <source>
        <dbReference type="Pfam" id="PF23643"/>
    </source>
</evidence>
<dbReference type="InterPro" id="IPR010378">
    <property type="entry name" value="TRAPPC13"/>
</dbReference>
<name>A0A9N8ZHN2_9GLOM</name>